<feature type="domain" description="Fcf2 pre-rRNA processing C-terminal" evidence="4">
    <location>
        <begin position="111"/>
        <end position="199"/>
    </location>
</feature>
<evidence type="ECO:0000259" key="4">
    <source>
        <dbReference type="Pfam" id="PF08698"/>
    </source>
</evidence>
<keyword evidence="2" id="KW-0539">Nucleus</keyword>
<dbReference type="InterPro" id="IPR039883">
    <property type="entry name" value="Fcf2/DNTTIP2"/>
</dbReference>
<dbReference type="Pfam" id="PF08698">
    <property type="entry name" value="Fcf2"/>
    <property type="match status" value="1"/>
</dbReference>
<feature type="compositionally biased region" description="Basic residues" evidence="3">
    <location>
        <begin position="226"/>
        <end position="235"/>
    </location>
</feature>
<feature type="region of interest" description="Disordered" evidence="3">
    <location>
        <begin position="186"/>
        <end position="235"/>
    </location>
</feature>
<dbReference type="PANTHER" id="PTHR21686:SF12">
    <property type="entry name" value="DEOXYNUCLEOTIDYLTRANSFERASE TERMINAL-INTERACTING PROTEIN 2"/>
    <property type="match status" value="1"/>
</dbReference>
<protein>
    <recommendedName>
        <fullName evidence="4">Fcf2 pre-rRNA processing C-terminal domain-containing protein</fullName>
    </recommendedName>
</protein>
<name>A0A1D1ZPA0_AUXPR</name>
<dbReference type="AlphaFoldDB" id="A0A1D1ZPA0"/>
<evidence type="ECO:0000256" key="2">
    <source>
        <dbReference type="ARBA" id="ARBA00023242"/>
    </source>
</evidence>
<dbReference type="GO" id="GO:0006396">
    <property type="term" value="P:RNA processing"/>
    <property type="evidence" value="ECO:0007669"/>
    <property type="project" value="TreeGrafter"/>
</dbReference>
<accession>A0A1D1ZPA0</accession>
<sequence length="235" mass="26368">MVATRSRGSESEEPAAASDDAFMEQLLQGMSSALGLAPRDEVEDAAGPSGSAAQALENAHLKWRPDLRLPVSGPQEPILATRGVDELTKQLTIPPLDSKKARRAAQAAAPDTSGKSWFDMPATRITEEVKRDLRMLRLRSAFDPKAFYKKFDNTKFPKYFQMGTVVEGAADFYSSRLTNSERKQTFAEEIGADPRLTQARLKRYGKMQEEKSRFSRKGRKTDNPRLKKKPRRPKH</sequence>
<evidence type="ECO:0000256" key="3">
    <source>
        <dbReference type="SAM" id="MobiDB-lite"/>
    </source>
</evidence>
<evidence type="ECO:0000256" key="1">
    <source>
        <dbReference type="ARBA" id="ARBA00004604"/>
    </source>
</evidence>
<feature type="region of interest" description="Disordered" evidence="3">
    <location>
        <begin position="1"/>
        <end position="53"/>
    </location>
</feature>
<dbReference type="EMBL" id="GDKF01009995">
    <property type="protein sequence ID" value="JAT68627.1"/>
    <property type="molecule type" value="Transcribed_RNA"/>
</dbReference>
<dbReference type="PANTHER" id="PTHR21686">
    <property type="entry name" value="DEOXYNUCLEOTIDYLTRANSFERASE TERMINAL-INTERACTING PROTEIN 2"/>
    <property type="match status" value="1"/>
</dbReference>
<dbReference type="InterPro" id="IPR014810">
    <property type="entry name" value="Fcf2_C"/>
</dbReference>
<proteinExistence type="predicted"/>
<reference evidence="5" key="1">
    <citation type="submission" date="2015-08" db="EMBL/GenBank/DDBJ databases">
        <authorList>
            <person name="Babu N.S."/>
            <person name="Beckwith C.J."/>
            <person name="Beseler K.G."/>
            <person name="Brison A."/>
            <person name="Carone J.V."/>
            <person name="Caskin T.P."/>
            <person name="Diamond M."/>
            <person name="Durham M.E."/>
            <person name="Foxe J.M."/>
            <person name="Go M."/>
            <person name="Henderson B.A."/>
            <person name="Jones I.B."/>
            <person name="McGettigan J.A."/>
            <person name="Micheletti S.J."/>
            <person name="Nasrallah M.E."/>
            <person name="Ortiz D."/>
            <person name="Piller C.R."/>
            <person name="Privatt S.R."/>
            <person name="Schneider S.L."/>
            <person name="Sharp S."/>
            <person name="Smith T.C."/>
            <person name="Stanton J.D."/>
            <person name="Ullery H.E."/>
            <person name="Wilson R.J."/>
            <person name="Serrano M.G."/>
            <person name="Buck G."/>
            <person name="Lee V."/>
            <person name="Wang Y."/>
            <person name="Carvalho R."/>
            <person name="Voegtly L."/>
            <person name="Shi R."/>
            <person name="Duckworth R."/>
            <person name="Johnson A."/>
            <person name="Loviza R."/>
            <person name="Walstead R."/>
            <person name="Shah Z."/>
            <person name="Kiflezghi M."/>
            <person name="Wade K."/>
            <person name="Ball S.L."/>
            <person name="Bradley K.W."/>
            <person name="Asai D.J."/>
            <person name="Bowman C.A."/>
            <person name="Russell D.A."/>
            <person name="Pope W.H."/>
            <person name="Jacobs-Sera D."/>
            <person name="Hendrix R.W."/>
            <person name="Hatfull G.F."/>
        </authorList>
    </citation>
    <scope>NUCLEOTIDE SEQUENCE</scope>
</reference>
<dbReference type="GO" id="GO:0003723">
    <property type="term" value="F:RNA binding"/>
    <property type="evidence" value="ECO:0007669"/>
    <property type="project" value="TreeGrafter"/>
</dbReference>
<gene>
    <name evidence="5" type="ORF">g.43925</name>
</gene>
<comment type="subcellular location">
    <subcellularLocation>
        <location evidence="1">Nucleus</location>
        <location evidence="1">Nucleolus</location>
    </subcellularLocation>
</comment>
<dbReference type="GO" id="GO:0005730">
    <property type="term" value="C:nucleolus"/>
    <property type="evidence" value="ECO:0007669"/>
    <property type="project" value="UniProtKB-SubCell"/>
</dbReference>
<organism evidence="5">
    <name type="scientific">Auxenochlorella protothecoides</name>
    <name type="common">Green microalga</name>
    <name type="synonym">Chlorella protothecoides</name>
    <dbReference type="NCBI Taxonomy" id="3075"/>
    <lineage>
        <taxon>Eukaryota</taxon>
        <taxon>Viridiplantae</taxon>
        <taxon>Chlorophyta</taxon>
        <taxon>core chlorophytes</taxon>
        <taxon>Trebouxiophyceae</taxon>
        <taxon>Chlorellales</taxon>
        <taxon>Chlorellaceae</taxon>
        <taxon>Auxenochlorella</taxon>
    </lineage>
</organism>
<evidence type="ECO:0000313" key="5">
    <source>
        <dbReference type="EMBL" id="JAT68627.1"/>
    </source>
</evidence>